<dbReference type="GO" id="GO:0016887">
    <property type="term" value="F:ATP hydrolysis activity"/>
    <property type="evidence" value="ECO:0007669"/>
    <property type="project" value="InterPro"/>
</dbReference>
<dbReference type="HOGENOM" id="CLU_000604_1_1_12"/>
<organism evidence="5 6">
    <name type="scientific">Spirochaeta africana (strain ATCC 700263 / DSM 8902 / Z-7692)</name>
    <dbReference type="NCBI Taxonomy" id="889378"/>
    <lineage>
        <taxon>Bacteria</taxon>
        <taxon>Pseudomonadati</taxon>
        <taxon>Spirochaetota</taxon>
        <taxon>Spirochaetia</taxon>
        <taxon>Spirochaetales</taxon>
        <taxon>Spirochaetaceae</taxon>
        <taxon>Spirochaeta</taxon>
    </lineage>
</organism>
<dbReference type="InterPro" id="IPR008995">
    <property type="entry name" value="Mo/tungstate-bd_C_term_dom"/>
</dbReference>
<dbReference type="SUPFAM" id="SSF52540">
    <property type="entry name" value="P-loop containing nucleoside triphosphate hydrolases"/>
    <property type="match status" value="1"/>
</dbReference>
<dbReference type="GO" id="GO:0015697">
    <property type="term" value="P:quaternary ammonium group transport"/>
    <property type="evidence" value="ECO:0007669"/>
    <property type="project" value="UniProtKB-ARBA"/>
</dbReference>
<accession>H9ULK1</accession>
<dbReference type="FunFam" id="3.40.50.300:FF:000425">
    <property type="entry name" value="Probable ABC transporter, ATP-binding subunit"/>
    <property type="match status" value="1"/>
</dbReference>
<keyword evidence="6" id="KW-1185">Reference proteome</keyword>
<evidence type="ECO:0000259" key="4">
    <source>
        <dbReference type="PROSITE" id="PS50893"/>
    </source>
</evidence>
<proteinExistence type="predicted"/>
<dbReference type="PROSITE" id="PS50893">
    <property type="entry name" value="ABC_TRANSPORTER_2"/>
    <property type="match status" value="1"/>
</dbReference>
<dbReference type="Proteomes" id="UP000007383">
    <property type="component" value="Chromosome"/>
</dbReference>
<evidence type="ECO:0000256" key="3">
    <source>
        <dbReference type="ARBA" id="ARBA00022840"/>
    </source>
</evidence>
<evidence type="ECO:0000313" key="6">
    <source>
        <dbReference type="Proteomes" id="UP000007383"/>
    </source>
</evidence>
<dbReference type="InterPro" id="IPR003439">
    <property type="entry name" value="ABC_transporter-like_ATP-bd"/>
</dbReference>
<reference evidence="6" key="1">
    <citation type="journal article" date="2013" name="Stand. Genomic Sci.">
        <title>Complete genome sequence of the halophilic bacterium Spirochaeta africana type strain (Z-7692(T)) from the alkaline Lake Magadi in the East African Rift.</title>
        <authorList>
            <person name="Liolos K."/>
            <person name="Abt B."/>
            <person name="Scheuner C."/>
            <person name="Teshima H."/>
            <person name="Held B."/>
            <person name="Lapidus A."/>
            <person name="Nolan M."/>
            <person name="Lucas S."/>
            <person name="Deshpande S."/>
            <person name="Cheng J.F."/>
            <person name="Tapia R."/>
            <person name="Goodwin L.A."/>
            <person name="Pitluck S."/>
            <person name="Pagani I."/>
            <person name="Ivanova N."/>
            <person name="Mavromatis K."/>
            <person name="Mikhailova N."/>
            <person name="Huntemann M."/>
            <person name="Pati A."/>
            <person name="Chen A."/>
            <person name="Palaniappan K."/>
            <person name="Land M."/>
            <person name="Rohde M."/>
            <person name="Tindall B.J."/>
            <person name="Detter J.C."/>
            <person name="Goker M."/>
            <person name="Bristow J."/>
            <person name="Eisen J.A."/>
            <person name="Markowitz V."/>
            <person name="Hugenholtz P."/>
            <person name="Woyke T."/>
            <person name="Klenk H.P."/>
            <person name="Kyrpides N.C."/>
        </authorList>
    </citation>
    <scope>NUCLEOTIDE SEQUENCE</scope>
    <source>
        <strain evidence="6">ATCC 700263 / DSM 8902 / Z-7692</strain>
    </source>
</reference>
<feature type="domain" description="ABC transporter" evidence="4">
    <location>
        <begin position="4"/>
        <end position="234"/>
    </location>
</feature>
<dbReference type="InterPro" id="IPR013611">
    <property type="entry name" value="Transp-assoc_OB_typ2"/>
</dbReference>
<dbReference type="EMBL" id="CP003282">
    <property type="protein sequence ID" value="AFG38394.1"/>
    <property type="molecule type" value="Genomic_DNA"/>
</dbReference>
<dbReference type="Pfam" id="PF08402">
    <property type="entry name" value="TOBE_2"/>
    <property type="match status" value="1"/>
</dbReference>
<dbReference type="PROSITE" id="PS00211">
    <property type="entry name" value="ABC_TRANSPORTER_1"/>
    <property type="match status" value="1"/>
</dbReference>
<dbReference type="eggNOG" id="COG3842">
    <property type="taxonomic scope" value="Bacteria"/>
</dbReference>
<dbReference type="PATRIC" id="fig|889378.3.peg.2336"/>
<dbReference type="SMART" id="SM00382">
    <property type="entry name" value="AAA"/>
    <property type="match status" value="1"/>
</dbReference>
<dbReference type="Pfam" id="PF00005">
    <property type="entry name" value="ABC_tran"/>
    <property type="match status" value="1"/>
</dbReference>
<dbReference type="PANTHER" id="PTHR42781:SF4">
    <property type="entry name" value="SPERMIDINE_PUTRESCINE IMPORT ATP-BINDING PROTEIN POTA"/>
    <property type="match status" value="1"/>
</dbReference>
<dbReference type="InterPro" id="IPR050093">
    <property type="entry name" value="ABC_SmlMolc_Importer"/>
</dbReference>
<sequence length="378" mass="41111">MHLLELQNLAKRFDPAQPPAVDDLSLRVEPGEIFGLLGPSGCGKTTTLRMIAGFATPDSGSVRLRDTDITALPPEKRGIGLVFQDYALFPHLSALRNVMFALPQLPRRQRRARALQLLETVGLHGHAEHMPDQLSGGQQQRIAIARALAADPALLLMDEPFSNLDAALRDSTRREIRAILKKANINAILVTHDQEEALSFCDRLAVMNHGRVEQIGCPERIYLHPSTAFVAQFLGRANLLDGVAHGHTADTPLGRIPIRPCSYGPVLLSLRPEHLSLGRPAAGCVDPDDVGSAGDSEHEVVSAGQVCAGVVTSREFRGHDLTYRVEYNGTAYIAHTDYTHGYHPGDIVQLIPREPAVVLEDSPGCRACSPHAVNHGQR</sequence>
<dbReference type="STRING" id="889378.Spiaf_2362"/>
<dbReference type="SUPFAM" id="SSF50331">
    <property type="entry name" value="MOP-like"/>
    <property type="match status" value="1"/>
</dbReference>
<dbReference type="RefSeq" id="WP_014456376.1">
    <property type="nucleotide sequence ID" value="NC_017098.1"/>
</dbReference>
<evidence type="ECO:0000256" key="2">
    <source>
        <dbReference type="ARBA" id="ARBA00022741"/>
    </source>
</evidence>
<dbReference type="InterPro" id="IPR017871">
    <property type="entry name" value="ABC_transporter-like_CS"/>
</dbReference>
<evidence type="ECO:0000313" key="5">
    <source>
        <dbReference type="EMBL" id="AFG38394.1"/>
    </source>
</evidence>
<keyword evidence="1" id="KW-0813">Transport</keyword>
<gene>
    <name evidence="5" type="ordered locus">Spiaf_2362</name>
</gene>
<dbReference type="AlphaFoldDB" id="H9ULK1"/>
<name>H9ULK1_SPIAZ</name>
<dbReference type="GO" id="GO:0022857">
    <property type="term" value="F:transmembrane transporter activity"/>
    <property type="evidence" value="ECO:0007669"/>
    <property type="project" value="InterPro"/>
</dbReference>
<protein>
    <submittedName>
        <fullName evidence="5">ABC-type spermidine/putrescine transport system, ATPase component</fullName>
    </submittedName>
</protein>
<keyword evidence="3" id="KW-0067">ATP-binding</keyword>
<dbReference type="PANTHER" id="PTHR42781">
    <property type="entry name" value="SPERMIDINE/PUTRESCINE IMPORT ATP-BINDING PROTEIN POTA"/>
    <property type="match status" value="1"/>
</dbReference>
<dbReference type="InterPro" id="IPR027417">
    <property type="entry name" value="P-loop_NTPase"/>
</dbReference>
<dbReference type="KEGG" id="sfc:Spiaf_2362"/>
<dbReference type="GO" id="GO:0043190">
    <property type="term" value="C:ATP-binding cassette (ABC) transporter complex"/>
    <property type="evidence" value="ECO:0007669"/>
    <property type="project" value="InterPro"/>
</dbReference>
<dbReference type="Gene3D" id="3.40.50.300">
    <property type="entry name" value="P-loop containing nucleotide triphosphate hydrolases"/>
    <property type="match status" value="1"/>
</dbReference>
<evidence type="ECO:0000256" key="1">
    <source>
        <dbReference type="ARBA" id="ARBA00022448"/>
    </source>
</evidence>
<dbReference type="InterPro" id="IPR003593">
    <property type="entry name" value="AAA+_ATPase"/>
</dbReference>
<dbReference type="GO" id="GO:0005524">
    <property type="term" value="F:ATP binding"/>
    <property type="evidence" value="ECO:0007669"/>
    <property type="project" value="UniProtKB-KW"/>
</dbReference>
<keyword evidence="2" id="KW-0547">Nucleotide-binding</keyword>